<evidence type="ECO:0000313" key="3">
    <source>
        <dbReference type="EMBL" id="UWN57356.1"/>
    </source>
</evidence>
<dbReference type="EMBL" id="CP102294">
    <property type="protein sequence ID" value="UWN57356.1"/>
    <property type="molecule type" value="Genomic_DNA"/>
</dbReference>
<dbReference type="Pfam" id="PF20259">
    <property type="entry name" value="tRNA_Me_trans_M"/>
    <property type="match status" value="1"/>
</dbReference>
<keyword evidence="4" id="KW-1185">Reference proteome</keyword>
<feature type="domain" description="tRNA-specific 2-thiouridylase MnmA-like C-terminal" evidence="1">
    <location>
        <begin position="280"/>
        <end position="337"/>
    </location>
</feature>
<dbReference type="Gene3D" id="2.40.30.10">
    <property type="entry name" value="Translation factors"/>
    <property type="match status" value="1"/>
</dbReference>
<feature type="domain" description="tRNA-specific 2-thiouridylase MnmA-like central" evidence="2">
    <location>
        <begin position="193"/>
        <end position="254"/>
    </location>
</feature>
<dbReference type="InterPro" id="IPR014729">
    <property type="entry name" value="Rossmann-like_a/b/a_fold"/>
</dbReference>
<dbReference type="InterPro" id="IPR046884">
    <property type="entry name" value="MnmA-like_central"/>
</dbReference>
<organism evidence="3 4">
    <name type="scientific">Alistipes ihumii AP11</name>
    <dbReference type="NCBI Taxonomy" id="1211813"/>
    <lineage>
        <taxon>Bacteria</taxon>
        <taxon>Pseudomonadati</taxon>
        <taxon>Bacteroidota</taxon>
        <taxon>Bacteroidia</taxon>
        <taxon>Bacteroidales</taxon>
        <taxon>Rikenellaceae</taxon>
        <taxon>Alistipes</taxon>
    </lineage>
</organism>
<evidence type="ECO:0000259" key="2">
    <source>
        <dbReference type="Pfam" id="PF20259"/>
    </source>
</evidence>
<dbReference type="Pfam" id="PF20258">
    <property type="entry name" value="tRNA_Me_trans_C"/>
    <property type="match status" value="1"/>
</dbReference>
<dbReference type="PANTHER" id="PTHR11933">
    <property type="entry name" value="TRNA 5-METHYLAMINOMETHYL-2-THIOURIDYLATE -METHYLTRANSFERASE"/>
    <property type="match status" value="1"/>
</dbReference>
<dbReference type="InterPro" id="IPR046885">
    <property type="entry name" value="MnmA-like_C"/>
</dbReference>
<accession>A0ABY5UZH1</accession>
<dbReference type="PANTHER" id="PTHR11933:SF5">
    <property type="entry name" value="MITOCHONDRIAL TRNA-SPECIFIC 2-THIOURIDYLASE 1"/>
    <property type="match status" value="1"/>
</dbReference>
<dbReference type="RefSeq" id="WP_019245255.1">
    <property type="nucleotide sequence ID" value="NZ_CAPH01000006.1"/>
</dbReference>
<name>A0ABY5UZH1_9BACT</name>
<gene>
    <name evidence="3" type="ORF">NQ491_00850</name>
</gene>
<evidence type="ECO:0000313" key="4">
    <source>
        <dbReference type="Proteomes" id="UP001059295"/>
    </source>
</evidence>
<proteinExistence type="predicted"/>
<dbReference type="Proteomes" id="UP001059295">
    <property type="component" value="Chromosome"/>
</dbReference>
<evidence type="ECO:0000259" key="1">
    <source>
        <dbReference type="Pfam" id="PF20258"/>
    </source>
</evidence>
<protein>
    <submittedName>
        <fullName evidence="3">tRNA(5-methylaminomethyl-2-thiouridine)-methyltransferase</fullName>
    </submittedName>
</protein>
<dbReference type="GeneID" id="82890238"/>
<dbReference type="Pfam" id="PF03054">
    <property type="entry name" value="tRNA_Me_trans"/>
    <property type="match status" value="1"/>
</dbReference>
<sequence length="342" mass="37978">MGCERRVLLAFSGGNDSCAAVGILRAHGYEPMLLTLDMTGDRSLLARARRAAEALDTPLLTADVRTSFTRQVVDYFASGYLTGETPAPCTECNSRIKWNTLRDVSIERGIGHIATGHYFRLSRQYGKVFVRQAADPAKDQSYYLWGVSQSCLERAIAPMGETLKREAGERLPAGLKSPESMGICFLRGENYREFLRRRAPNGIRPGEIVDRNGKRIGTHDGCAFYTVGQKRGLGLPPSLAVVAIDAARNRLIAGEDEELRRRRLTIRAWNVPDMERLCRSRELRVVIRGIGRNPDGFAHVRPERDRLHVELEYPAWAPAPGQPVVFYERDIVLGGGILAGSG</sequence>
<reference evidence="3" key="1">
    <citation type="journal article" date="2022" name="Cell">
        <title>Design, construction, and in vivo augmentation of a complex gut microbiome.</title>
        <authorList>
            <person name="Cheng A.G."/>
            <person name="Ho P.Y."/>
            <person name="Aranda-Diaz A."/>
            <person name="Jain S."/>
            <person name="Yu F.B."/>
            <person name="Meng X."/>
            <person name="Wang M."/>
            <person name="Iakiviak M."/>
            <person name="Nagashima K."/>
            <person name="Zhao A."/>
            <person name="Murugkar P."/>
            <person name="Patil A."/>
            <person name="Atabakhsh K."/>
            <person name="Weakley A."/>
            <person name="Yan J."/>
            <person name="Brumbaugh A.R."/>
            <person name="Higginbottom S."/>
            <person name="Dimas A."/>
            <person name="Shiver A.L."/>
            <person name="Deutschbauer A."/>
            <person name="Neff N."/>
            <person name="Sonnenburg J.L."/>
            <person name="Huang K.C."/>
            <person name="Fischbach M.A."/>
        </authorList>
    </citation>
    <scope>NUCLEOTIDE SEQUENCE</scope>
    <source>
        <strain evidence="3">AP11</strain>
    </source>
</reference>
<dbReference type="Gene3D" id="2.30.30.280">
    <property type="entry name" value="Adenine nucleotide alpha hydrolases-like domains"/>
    <property type="match status" value="1"/>
</dbReference>
<dbReference type="Gene3D" id="3.40.50.620">
    <property type="entry name" value="HUPs"/>
    <property type="match status" value="1"/>
</dbReference>
<dbReference type="InterPro" id="IPR023382">
    <property type="entry name" value="MnmA-like_central_sf"/>
</dbReference>
<dbReference type="SUPFAM" id="SSF52402">
    <property type="entry name" value="Adenine nucleotide alpha hydrolases-like"/>
    <property type="match status" value="1"/>
</dbReference>